<dbReference type="PROSITE" id="PS50016">
    <property type="entry name" value="ZF_PHD_2"/>
    <property type="match status" value="1"/>
</dbReference>
<feature type="region of interest" description="Disordered" evidence="4">
    <location>
        <begin position="156"/>
        <end position="197"/>
    </location>
</feature>
<evidence type="ECO:0000256" key="2">
    <source>
        <dbReference type="ARBA" id="ARBA00022771"/>
    </source>
</evidence>
<dbReference type="InterPro" id="IPR013083">
    <property type="entry name" value="Znf_RING/FYVE/PHD"/>
</dbReference>
<feature type="compositionally biased region" description="Polar residues" evidence="4">
    <location>
        <begin position="13"/>
        <end position="23"/>
    </location>
</feature>
<keyword evidence="1" id="KW-0479">Metal-binding</keyword>
<evidence type="ECO:0000256" key="3">
    <source>
        <dbReference type="ARBA" id="ARBA00022833"/>
    </source>
</evidence>
<dbReference type="InterPro" id="IPR019787">
    <property type="entry name" value="Znf_PHD-finger"/>
</dbReference>
<accession>A0A8R1YWH6</accession>
<dbReference type="AlphaFoldDB" id="A0A2A6C050"/>
<feature type="compositionally biased region" description="Basic and acidic residues" evidence="4">
    <location>
        <begin position="51"/>
        <end position="63"/>
    </location>
</feature>
<dbReference type="InterPro" id="IPR019786">
    <property type="entry name" value="Zinc_finger_PHD-type_CS"/>
</dbReference>
<gene>
    <name evidence="5" type="primary">WBGene00280491</name>
</gene>
<evidence type="ECO:0000313" key="6">
    <source>
        <dbReference type="Proteomes" id="UP000005239"/>
    </source>
</evidence>
<evidence type="ECO:0000256" key="1">
    <source>
        <dbReference type="ARBA" id="ARBA00022723"/>
    </source>
</evidence>
<proteinExistence type="predicted"/>
<keyword evidence="2" id="KW-0863">Zinc-finger</keyword>
<dbReference type="PROSITE" id="PS01359">
    <property type="entry name" value="ZF_PHD_1"/>
    <property type="match status" value="1"/>
</dbReference>
<dbReference type="SUPFAM" id="SSF57903">
    <property type="entry name" value="FYVE/PHD zinc finger"/>
    <property type="match status" value="1"/>
</dbReference>
<reference evidence="6" key="1">
    <citation type="journal article" date="2008" name="Nat. Genet.">
        <title>The Pristionchus pacificus genome provides a unique perspective on nematode lifestyle and parasitism.</title>
        <authorList>
            <person name="Dieterich C."/>
            <person name="Clifton S.W."/>
            <person name="Schuster L.N."/>
            <person name="Chinwalla A."/>
            <person name="Delehaunty K."/>
            <person name="Dinkelacker I."/>
            <person name="Fulton L."/>
            <person name="Fulton R."/>
            <person name="Godfrey J."/>
            <person name="Minx P."/>
            <person name="Mitreva M."/>
            <person name="Roeseler W."/>
            <person name="Tian H."/>
            <person name="Witte H."/>
            <person name="Yang S.P."/>
            <person name="Wilson R.K."/>
            <person name="Sommer R.J."/>
        </authorList>
    </citation>
    <scope>NUCLEOTIDE SEQUENCE [LARGE SCALE GENOMIC DNA]</scope>
    <source>
        <strain evidence="6">PS312</strain>
    </source>
</reference>
<keyword evidence="3" id="KW-0862">Zinc</keyword>
<organism evidence="5 6">
    <name type="scientific">Pristionchus pacificus</name>
    <name type="common">Parasitic nematode worm</name>
    <dbReference type="NCBI Taxonomy" id="54126"/>
    <lineage>
        <taxon>Eukaryota</taxon>
        <taxon>Metazoa</taxon>
        <taxon>Ecdysozoa</taxon>
        <taxon>Nematoda</taxon>
        <taxon>Chromadorea</taxon>
        <taxon>Rhabditida</taxon>
        <taxon>Rhabditina</taxon>
        <taxon>Diplogasteromorpha</taxon>
        <taxon>Diplogasteroidea</taxon>
        <taxon>Neodiplogasteridae</taxon>
        <taxon>Pristionchus</taxon>
    </lineage>
</organism>
<dbReference type="Gene3D" id="3.30.40.10">
    <property type="entry name" value="Zinc/RING finger domain, C3HC4 (zinc finger)"/>
    <property type="match status" value="1"/>
</dbReference>
<dbReference type="Pfam" id="PF00628">
    <property type="entry name" value="PHD"/>
    <property type="match status" value="1"/>
</dbReference>
<dbReference type="SMART" id="SM00249">
    <property type="entry name" value="PHD"/>
    <property type="match status" value="1"/>
</dbReference>
<dbReference type="Proteomes" id="UP000005239">
    <property type="component" value="Unassembled WGS sequence"/>
</dbReference>
<evidence type="ECO:0000256" key="4">
    <source>
        <dbReference type="SAM" id="MobiDB-lite"/>
    </source>
</evidence>
<dbReference type="InterPro" id="IPR011011">
    <property type="entry name" value="Znf_FYVE_PHD"/>
</dbReference>
<dbReference type="InterPro" id="IPR001965">
    <property type="entry name" value="Znf_PHD"/>
</dbReference>
<dbReference type="EnsemblMetazoa" id="PPA42122.1">
    <property type="protein sequence ID" value="PPA42122.1"/>
    <property type="gene ID" value="WBGene00280491"/>
</dbReference>
<protein>
    <submittedName>
        <fullName evidence="5">PHD finger motif containing protein</fullName>
    </submittedName>
</protein>
<sequence length="197" mass="21356">MRREINQPEAAITNDNKTLNWAGTKSEERYRTNDAYSIGSVNRVHPSPTMADKRKPPGIKADKSSSSGSEESQDASTSAASFSDRAKASASEIPKTTNKLCIICHDDAAASSPNPMLTCATCTLTTHAKCAKPPVEKEEFSSPRFSYTCTACTRRPRSESPKPSAARHHSAILLTAPHDGRRKKTVEGKVKGMGIRH</sequence>
<evidence type="ECO:0000313" key="5">
    <source>
        <dbReference type="EnsemblMetazoa" id="PPA42122.1"/>
    </source>
</evidence>
<name>A0A2A6C050_PRIPA</name>
<dbReference type="GO" id="GO:0008270">
    <property type="term" value="F:zinc ion binding"/>
    <property type="evidence" value="ECO:0007669"/>
    <property type="project" value="UniProtKB-KW"/>
</dbReference>
<feature type="region of interest" description="Disordered" evidence="4">
    <location>
        <begin position="1"/>
        <end position="90"/>
    </location>
</feature>
<reference evidence="5" key="2">
    <citation type="submission" date="2022-06" db="UniProtKB">
        <authorList>
            <consortium name="EnsemblMetazoa"/>
        </authorList>
    </citation>
    <scope>IDENTIFICATION</scope>
    <source>
        <strain evidence="5">PS312</strain>
    </source>
</reference>
<feature type="compositionally biased region" description="Low complexity" evidence="4">
    <location>
        <begin position="64"/>
        <end position="78"/>
    </location>
</feature>
<accession>A0A2A6C050</accession>
<keyword evidence="6" id="KW-1185">Reference proteome</keyword>